<proteinExistence type="predicted"/>
<evidence type="ECO:0000313" key="1">
    <source>
        <dbReference type="EMBL" id="VEL35652.1"/>
    </source>
</evidence>
<accession>A0A3S5AYU0</accession>
<sequence length="267" mass="29903">MLHCPGPTFKSLLPAQSRKDLFRCFPGANKQHQLIIVPGGQMEVGASIDDGTIRPFVGQTCCLCSRFSTFAFVKLIRIGAVSIHSEYFCPHLIFIRRRDMRMWHGPNSMSSCPVICLQMQGTQSHVCVSHPSDGTNCVQALFSFSFGVNTNLLAGPILSFVSLPLEASHKPTDSLENPLITNAHRQNRNTFAHRRCQGENGFESETESASVQNEMDELGIFCRYAQIGRREAEQNYLPIETAQPHRPDAKKHVKKCRVSRNASFYNC</sequence>
<keyword evidence="2" id="KW-1185">Reference proteome</keyword>
<evidence type="ECO:0000313" key="2">
    <source>
        <dbReference type="Proteomes" id="UP000784294"/>
    </source>
</evidence>
<organism evidence="1 2">
    <name type="scientific">Protopolystoma xenopodis</name>
    <dbReference type="NCBI Taxonomy" id="117903"/>
    <lineage>
        <taxon>Eukaryota</taxon>
        <taxon>Metazoa</taxon>
        <taxon>Spiralia</taxon>
        <taxon>Lophotrochozoa</taxon>
        <taxon>Platyhelminthes</taxon>
        <taxon>Monogenea</taxon>
        <taxon>Polyopisthocotylea</taxon>
        <taxon>Polystomatidea</taxon>
        <taxon>Polystomatidae</taxon>
        <taxon>Protopolystoma</taxon>
    </lineage>
</organism>
<reference evidence="1" key="1">
    <citation type="submission" date="2018-11" db="EMBL/GenBank/DDBJ databases">
        <authorList>
            <consortium name="Pathogen Informatics"/>
        </authorList>
    </citation>
    <scope>NUCLEOTIDE SEQUENCE</scope>
</reference>
<dbReference type="AlphaFoldDB" id="A0A3S5AYU0"/>
<name>A0A3S5AYU0_9PLAT</name>
<comment type="caution">
    <text evidence="1">The sequence shown here is derived from an EMBL/GenBank/DDBJ whole genome shotgun (WGS) entry which is preliminary data.</text>
</comment>
<dbReference type="Proteomes" id="UP000784294">
    <property type="component" value="Unassembled WGS sequence"/>
</dbReference>
<protein>
    <submittedName>
        <fullName evidence="1">Uncharacterized protein</fullName>
    </submittedName>
</protein>
<gene>
    <name evidence="1" type="ORF">PXEA_LOCUS29092</name>
</gene>
<dbReference type="EMBL" id="CAAALY010250340">
    <property type="protein sequence ID" value="VEL35652.1"/>
    <property type="molecule type" value="Genomic_DNA"/>
</dbReference>